<keyword evidence="3" id="KW-1185">Reference proteome</keyword>
<evidence type="ECO:0008006" key="4">
    <source>
        <dbReference type="Google" id="ProtNLM"/>
    </source>
</evidence>
<organism evidence="2 3">
    <name type="scientific">Frankia canadensis</name>
    <dbReference type="NCBI Taxonomy" id="1836972"/>
    <lineage>
        <taxon>Bacteria</taxon>
        <taxon>Bacillati</taxon>
        <taxon>Actinomycetota</taxon>
        <taxon>Actinomycetes</taxon>
        <taxon>Frankiales</taxon>
        <taxon>Frankiaceae</taxon>
        <taxon>Frankia</taxon>
    </lineage>
</organism>
<evidence type="ECO:0000256" key="1">
    <source>
        <dbReference type="SAM" id="SignalP"/>
    </source>
</evidence>
<keyword evidence="1" id="KW-0732">Signal</keyword>
<gene>
    <name evidence="2" type="ORF">FRACA_2950004</name>
</gene>
<reference evidence="2 3" key="1">
    <citation type="submission" date="2017-06" db="EMBL/GenBank/DDBJ databases">
        <authorList>
            <person name="Kim H.J."/>
            <person name="Triplett B.A."/>
        </authorList>
    </citation>
    <scope>NUCLEOTIDE SEQUENCE [LARGE SCALE GENOMIC DNA]</scope>
    <source>
        <strain evidence="2">FRACA_ARgP5</strain>
    </source>
</reference>
<dbReference type="EMBL" id="FZMO01000218">
    <property type="protein sequence ID" value="SNQ48962.1"/>
    <property type="molecule type" value="Genomic_DNA"/>
</dbReference>
<feature type="chain" id="PRO_5014855851" description="Secreted protein" evidence="1">
    <location>
        <begin position="29"/>
        <end position="222"/>
    </location>
</feature>
<evidence type="ECO:0000313" key="2">
    <source>
        <dbReference type="EMBL" id="SNQ48962.1"/>
    </source>
</evidence>
<proteinExistence type="predicted"/>
<accession>A0A2I2KTH5</accession>
<dbReference type="AlphaFoldDB" id="A0A2I2KTH5"/>
<protein>
    <recommendedName>
        <fullName evidence="4">Secreted protein</fullName>
    </recommendedName>
</protein>
<evidence type="ECO:0000313" key="3">
    <source>
        <dbReference type="Proteomes" id="UP000234331"/>
    </source>
</evidence>
<dbReference type="Proteomes" id="UP000234331">
    <property type="component" value="Unassembled WGS sequence"/>
</dbReference>
<feature type="signal peptide" evidence="1">
    <location>
        <begin position="1"/>
        <end position="28"/>
    </location>
</feature>
<name>A0A2I2KTH5_9ACTN</name>
<sequence length="222" mass="23384">MSRKILSLLSTAIVTGVLILGMTGSASAASGNPIGVVDSYYVVSGGVGVTGWALQGDAPTIPNDVHIYADGTLIGATNAGVNRPDIANAFPGYGPNHGFRAEVPYGGTGNHTICVYAINHKPGAANPQIGCKVVNFPAPPRDYTLKCAWPRCTMYLSRTASYNFAYGAYTPSAPGAIGVALYTLVRQPLGIFARSYYSRGLCIAFQVSAVPWDTQSMFSYRC</sequence>